<reference evidence="2" key="1">
    <citation type="submission" date="2016-10" db="EMBL/GenBank/DDBJ databases">
        <authorList>
            <person name="Varghese N."/>
            <person name="Submissions S."/>
        </authorList>
    </citation>
    <scope>NUCLEOTIDE SEQUENCE [LARGE SCALE GENOMIC DNA]</scope>
    <source>
        <strain evidence="2">DSM 26348</strain>
    </source>
</reference>
<keyword evidence="2" id="KW-1185">Reference proteome</keyword>
<sequence length="173" mass="19174">MQSRRRLKLAFVLLMAAGLMGGVALWHSSEPPLNAEERRLIGTWGYAHNRKFPQEFRADGIFINHSVGTHGAFLHWKLRDGRLKLFNIISGNRVPLPTAFYNCVARVPVLSGLFCQQSTVAACYHLQWKGNDEVEFHTTPESDGTNLSFSFTLVRIPAGDSEAIDAGPAKPAP</sequence>
<accession>A0A1I3L304</accession>
<organism evidence="1 2">
    <name type="scientific">Planctomicrobium piriforme</name>
    <dbReference type="NCBI Taxonomy" id="1576369"/>
    <lineage>
        <taxon>Bacteria</taxon>
        <taxon>Pseudomonadati</taxon>
        <taxon>Planctomycetota</taxon>
        <taxon>Planctomycetia</taxon>
        <taxon>Planctomycetales</taxon>
        <taxon>Planctomycetaceae</taxon>
        <taxon>Planctomicrobium</taxon>
    </lineage>
</organism>
<dbReference type="EMBL" id="FOQD01000012">
    <property type="protein sequence ID" value="SFI79008.1"/>
    <property type="molecule type" value="Genomic_DNA"/>
</dbReference>
<dbReference type="Proteomes" id="UP000199518">
    <property type="component" value="Unassembled WGS sequence"/>
</dbReference>
<evidence type="ECO:0000313" key="1">
    <source>
        <dbReference type="EMBL" id="SFI79008.1"/>
    </source>
</evidence>
<protein>
    <submittedName>
        <fullName evidence="1">Uncharacterized protein</fullName>
    </submittedName>
</protein>
<gene>
    <name evidence="1" type="ORF">SAMN05421753_112121</name>
</gene>
<dbReference type="AlphaFoldDB" id="A0A1I3L304"/>
<proteinExistence type="predicted"/>
<evidence type="ECO:0000313" key="2">
    <source>
        <dbReference type="Proteomes" id="UP000199518"/>
    </source>
</evidence>
<name>A0A1I3L304_9PLAN</name>